<dbReference type="Proteomes" id="UP000039437">
    <property type="component" value="Unassembled WGS sequence"/>
</dbReference>
<organism evidence="1 3">
    <name type="scientific">Staphylococcus aureus</name>
    <dbReference type="NCBI Taxonomy" id="1280"/>
    <lineage>
        <taxon>Bacteria</taxon>
        <taxon>Bacillati</taxon>
        <taxon>Bacillota</taxon>
        <taxon>Bacilli</taxon>
        <taxon>Bacillales</taxon>
        <taxon>Staphylococcaceae</taxon>
        <taxon>Staphylococcus</taxon>
    </lineage>
</organism>
<dbReference type="EMBL" id="CVOQ01000036">
    <property type="protein sequence ID" value="CRI18622.1"/>
    <property type="molecule type" value="Genomic_DNA"/>
</dbReference>
<proteinExistence type="predicted"/>
<reference evidence="2 4" key="2">
    <citation type="submission" date="2019-11" db="EMBL/GenBank/DDBJ databases">
        <title>Implementation of targeted gown and glove precautions to prevent Staphylococcus aureus acquisition in community-based nursing homes.</title>
        <authorList>
            <person name="Stine O.C."/>
        </authorList>
    </citation>
    <scope>NUCLEOTIDE SEQUENCE [LARGE SCALE GENOMIC DNA]</scope>
    <source>
        <strain evidence="2 4">S_4031.LGMP.AI</strain>
    </source>
</reference>
<protein>
    <submittedName>
        <fullName evidence="1">Uncharacterized protein</fullName>
    </submittedName>
</protein>
<dbReference type="Proteomes" id="UP000433366">
    <property type="component" value="Unassembled WGS sequence"/>
</dbReference>
<dbReference type="AlphaFoldDB" id="A0A0U1MU15"/>
<dbReference type="RefSeq" id="WP_031874986.1">
    <property type="nucleotide sequence ID" value="NZ_CP077894.1"/>
</dbReference>
<reference evidence="1 3" key="1">
    <citation type="submission" date="2015-04" db="EMBL/GenBank/DDBJ databases">
        <authorList>
            <person name="Syromyatnikov M.Y."/>
            <person name="Popov V.N."/>
        </authorList>
    </citation>
    <scope>NUCLEOTIDE SEQUENCE [LARGE SCALE GENOMIC DNA]</scope>
    <source>
        <strain evidence="1 3">AH1</strain>
    </source>
</reference>
<sequence>MLYILITALNVILNKLKMKDSNIITFIYSRHDRILYVNLVGNRSKNNISKTKATSNIGRGF</sequence>
<evidence type="ECO:0000313" key="3">
    <source>
        <dbReference type="Proteomes" id="UP000039437"/>
    </source>
</evidence>
<evidence type="ECO:0000313" key="1">
    <source>
        <dbReference type="EMBL" id="CRI18622.1"/>
    </source>
</evidence>
<gene>
    <name evidence="1" type="ORF">BN1321_410055</name>
    <name evidence="2" type="ORF">GO793_13650</name>
</gene>
<evidence type="ECO:0000313" key="2">
    <source>
        <dbReference type="EMBL" id="MVI56894.1"/>
    </source>
</evidence>
<dbReference type="EMBL" id="WPRH01000716">
    <property type="protein sequence ID" value="MVI56894.1"/>
    <property type="molecule type" value="Genomic_DNA"/>
</dbReference>
<accession>A0A0U1MU15</accession>
<evidence type="ECO:0000313" key="4">
    <source>
        <dbReference type="Proteomes" id="UP000433366"/>
    </source>
</evidence>
<name>A0A0U1MU15_STAAU</name>